<dbReference type="SMART" id="SM00091">
    <property type="entry name" value="PAS"/>
    <property type="match status" value="3"/>
</dbReference>
<dbReference type="Pfam" id="PF13188">
    <property type="entry name" value="PAS_8"/>
    <property type="match status" value="1"/>
</dbReference>
<evidence type="ECO:0000313" key="4">
    <source>
        <dbReference type="Proteomes" id="UP000233435"/>
    </source>
</evidence>
<proteinExistence type="predicted"/>
<evidence type="ECO:0008006" key="5">
    <source>
        <dbReference type="Google" id="ProtNLM"/>
    </source>
</evidence>
<dbReference type="InterPro" id="IPR000014">
    <property type="entry name" value="PAS"/>
</dbReference>
<feature type="domain" description="PAC" evidence="2">
    <location>
        <begin position="220"/>
        <end position="275"/>
    </location>
</feature>
<gene>
    <name evidence="3" type="ORF">CSW08_03780</name>
</gene>
<dbReference type="Proteomes" id="UP000233435">
    <property type="component" value="Unassembled WGS sequence"/>
</dbReference>
<dbReference type="Pfam" id="PF08448">
    <property type="entry name" value="PAS_4"/>
    <property type="match status" value="1"/>
</dbReference>
<dbReference type="OrthoDB" id="9811889at2"/>
<sequence length="377" mass="43060">MILRPQFDHIFQISPYPSLILLPDAPKFTIVAVNDAYLEAVDSTEKDLIGKGVFEAFPENPEDKISKGVEKLRNSLHVVIAKKESDKMPLQKYDIPIRGTSKFKIKYANVRNIPLTDDTNNITHIFHSIEDVTDKKQLELSLDIERQRFNDLYFQAPSCMGILKGPDHVYELANPLYLELIGVKNIIGKTVKEVLPELEAQGIFEILDTVYKTGEPFSANEMLVQFDHHRNGELIDTYLDFNYQANRDEEGTINGIHFFASDVTELVLARKKIEESRKRYKKLIENLPVATYSCDLEGRILLYNKAAAALWGREPEIGVDMWCGSWKIYSKNGKQLPLDQCPMAVALKEGRTITNKELIVERPNGENAMWCHILFLS</sequence>
<evidence type="ECO:0000259" key="2">
    <source>
        <dbReference type="PROSITE" id="PS50113"/>
    </source>
</evidence>
<name>A0A2N3HMX4_9FLAO</name>
<dbReference type="Gene3D" id="3.30.450.20">
    <property type="entry name" value="PAS domain"/>
    <property type="match status" value="3"/>
</dbReference>
<dbReference type="InterPro" id="IPR013656">
    <property type="entry name" value="PAS_4"/>
</dbReference>
<dbReference type="PROSITE" id="PS50113">
    <property type="entry name" value="PAC"/>
    <property type="match status" value="1"/>
</dbReference>
<dbReference type="Pfam" id="PF13426">
    <property type="entry name" value="PAS_9"/>
    <property type="match status" value="1"/>
</dbReference>
<dbReference type="InterPro" id="IPR000700">
    <property type="entry name" value="PAS-assoc_C"/>
</dbReference>
<dbReference type="InterPro" id="IPR035965">
    <property type="entry name" value="PAS-like_dom_sf"/>
</dbReference>
<dbReference type="EMBL" id="PJEO01000014">
    <property type="protein sequence ID" value="PKQ46291.1"/>
    <property type="molecule type" value="Genomic_DNA"/>
</dbReference>
<protein>
    <recommendedName>
        <fullName evidence="5">PAS domain-containing protein</fullName>
    </recommendedName>
</protein>
<reference evidence="3 4" key="1">
    <citation type="submission" date="2017-12" db="EMBL/GenBank/DDBJ databases">
        <title>Confluentibacter flavum sp. nov., isolated from the saline lake.</title>
        <authorList>
            <person name="Yu L."/>
        </authorList>
    </citation>
    <scope>NUCLEOTIDE SEQUENCE [LARGE SCALE GENOMIC DNA]</scope>
    <source>
        <strain evidence="3 4">3B</strain>
    </source>
</reference>
<feature type="domain" description="PAS" evidence="1">
    <location>
        <begin position="276"/>
        <end position="316"/>
    </location>
</feature>
<dbReference type="NCBIfam" id="TIGR00229">
    <property type="entry name" value="sensory_box"/>
    <property type="match status" value="1"/>
</dbReference>
<accession>A0A2N3HMX4</accession>
<dbReference type="SUPFAM" id="SSF55785">
    <property type="entry name" value="PYP-like sensor domain (PAS domain)"/>
    <property type="match status" value="3"/>
</dbReference>
<evidence type="ECO:0000259" key="1">
    <source>
        <dbReference type="PROSITE" id="PS50112"/>
    </source>
</evidence>
<dbReference type="PROSITE" id="PS50112">
    <property type="entry name" value="PAS"/>
    <property type="match status" value="1"/>
</dbReference>
<dbReference type="AlphaFoldDB" id="A0A2N3HMX4"/>
<comment type="caution">
    <text evidence="3">The sequence shown here is derived from an EMBL/GenBank/DDBJ whole genome shotgun (WGS) entry which is preliminary data.</text>
</comment>
<organism evidence="3 4">
    <name type="scientific">Confluentibacter flavum</name>
    <dbReference type="NCBI Taxonomy" id="1909700"/>
    <lineage>
        <taxon>Bacteria</taxon>
        <taxon>Pseudomonadati</taxon>
        <taxon>Bacteroidota</taxon>
        <taxon>Flavobacteriia</taxon>
        <taxon>Flavobacteriales</taxon>
        <taxon>Flavobacteriaceae</taxon>
        <taxon>Confluentibacter</taxon>
    </lineage>
</organism>
<evidence type="ECO:0000313" key="3">
    <source>
        <dbReference type="EMBL" id="PKQ46291.1"/>
    </source>
</evidence>
<dbReference type="RefSeq" id="WP_106658568.1">
    <property type="nucleotide sequence ID" value="NZ_PJEO01000014.1"/>
</dbReference>
<keyword evidence="4" id="KW-1185">Reference proteome</keyword>